<dbReference type="SUPFAM" id="SSF63737">
    <property type="entry name" value="Leukotriene A4 hydrolase N-terminal domain"/>
    <property type="match status" value="1"/>
</dbReference>
<dbReference type="InterPro" id="IPR012779">
    <property type="entry name" value="Peptidase_M1_pepN"/>
</dbReference>
<feature type="domain" description="Peptidase M1 alanyl aminopeptidase C-terminal" evidence="15">
    <location>
        <begin position="555"/>
        <end position="870"/>
    </location>
</feature>
<dbReference type="Pfam" id="PF01433">
    <property type="entry name" value="Peptidase_M1"/>
    <property type="match status" value="1"/>
</dbReference>
<evidence type="ECO:0000256" key="4">
    <source>
        <dbReference type="ARBA" id="ARBA00012564"/>
    </source>
</evidence>
<protein>
    <recommendedName>
        <fullName evidence="5 12">Aminopeptidase N</fullName>
        <ecNumber evidence="4 12">3.4.11.2</ecNumber>
    </recommendedName>
</protein>
<dbReference type="Gene3D" id="1.10.390.10">
    <property type="entry name" value="Neutral Protease Domain 2"/>
    <property type="match status" value="1"/>
</dbReference>
<keyword evidence="9 17" id="KW-0378">Hydrolase</keyword>
<dbReference type="Gene3D" id="2.60.40.1730">
    <property type="entry name" value="tricorn interacting facor f3 domain"/>
    <property type="match status" value="1"/>
</dbReference>
<dbReference type="InterPro" id="IPR042097">
    <property type="entry name" value="Aminopeptidase_N-like_N_sf"/>
</dbReference>
<evidence type="ECO:0000259" key="14">
    <source>
        <dbReference type="Pfam" id="PF11940"/>
    </source>
</evidence>
<dbReference type="Pfam" id="PF11940">
    <property type="entry name" value="DUF3458"/>
    <property type="match status" value="1"/>
</dbReference>
<dbReference type="Gene3D" id="1.25.50.10">
    <property type="entry name" value="Peptidase M1, alanyl aminopeptidase, C-terminal domain"/>
    <property type="match status" value="1"/>
</dbReference>
<dbReference type="InterPro" id="IPR014782">
    <property type="entry name" value="Peptidase_M1_dom"/>
</dbReference>
<keyword evidence="11" id="KW-0482">Metalloprotease</keyword>
<dbReference type="PRINTS" id="PR00756">
    <property type="entry name" value="ALADIPTASE"/>
</dbReference>
<evidence type="ECO:0000256" key="10">
    <source>
        <dbReference type="ARBA" id="ARBA00022833"/>
    </source>
</evidence>
<feature type="domain" description="Aminopeptidase N-like N-terminal" evidence="16">
    <location>
        <begin position="113"/>
        <end position="198"/>
    </location>
</feature>
<evidence type="ECO:0000259" key="15">
    <source>
        <dbReference type="Pfam" id="PF17432"/>
    </source>
</evidence>
<dbReference type="Proteomes" id="UP001160625">
    <property type="component" value="Unassembled WGS sequence"/>
</dbReference>
<dbReference type="InterPro" id="IPR045357">
    <property type="entry name" value="Aminopeptidase_N-like_N"/>
</dbReference>
<accession>A0ABT6N3G4</accession>
<reference evidence="17" key="1">
    <citation type="submission" date="2023-04" db="EMBL/GenBank/DDBJ databases">
        <title>Sphingomonas sp. MAHUQ-71 isolated from rice field.</title>
        <authorList>
            <person name="Huq M.A."/>
        </authorList>
    </citation>
    <scope>NUCLEOTIDE SEQUENCE</scope>
    <source>
        <strain evidence="17">MAHUQ-71</strain>
    </source>
</reference>
<keyword evidence="18" id="KW-1185">Reference proteome</keyword>
<comment type="cofactor">
    <cofactor evidence="2">
        <name>Zn(2+)</name>
        <dbReference type="ChEBI" id="CHEBI:29105"/>
    </cofactor>
</comment>
<dbReference type="EC" id="3.4.11.2" evidence="4 12"/>
<feature type="domain" description="Peptidase M1 alanyl aminopeptidase Ig-like fold" evidence="14">
    <location>
        <begin position="456"/>
        <end position="550"/>
    </location>
</feature>
<dbReference type="InterPro" id="IPR024601">
    <property type="entry name" value="Peptidase_M1_pepN_C"/>
</dbReference>
<dbReference type="Gene3D" id="2.60.40.1840">
    <property type="match status" value="1"/>
</dbReference>
<evidence type="ECO:0000256" key="5">
    <source>
        <dbReference type="ARBA" id="ARBA00015611"/>
    </source>
</evidence>
<dbReference type="GO" id="GO:0016285">
    <property type="term" value="F:alanyl aminopeptidase activity"/>
    <property type="evidence" value="ECO:0007669"/>
    <property type="project" value="UniProtKB-EC"/>
</dbReference>
<dbReference type="PANTHER" id="PTHR46322:SF1">
    <property type="entry name" value="PUROMYCIN-SENSITIVE AMINOPEPTIDASE"/>
    <property type="match status" value="1"/>
</dbReference>
<sequence length="870" mass="96310">MDQHSAIATPPTPTLRLDYRPPAWAVPSIRLDFDLDAAVTRVRATLEVEKNSAEAAPRGPLALDGAPGMKPVSVTVDGRLLDAGEWRIEDDQLLIELTGPRHIVETEVVISPEKNTQLMGLYASGGLLCTQCEAEGFRRITFFPDRPDVLSRYTVKMTADRALYPVLLANGDLIGEGETGEGRHWAEWRDPFLKPCYLFAMVAGDLKANRDSFTTMSGREVQLGIWVREADLPRTEHAMTALKSSMAWDEKVYGREYDLGIFNIVAVADFNFGAMENKGLNIFNSRYILADPETATDADYDAIAGVVAHEYFHNWSGNRVTCRDWFQLSLKEGFTVFRDQEFSADQGSRAVKRIEDVRVLRAAQFPEDGGPLAHPIRPDSYLEISNFYTATIYNKGAEVIRMLHTMLGVEGFRRGTDLYFERHDGTAATCEDFVRAMEDANGADLTDFRRWYSQAGTPRLRAALSHEPGTAKARLTLEQVVPPTPGQDDKQPMPLPLRLALFGAKSGKAIVPERVHVLHDAEGEILFEGVDEQPVLSINRGFSAPVIVETNRTAADLAFLSGHDDDPFARFEAMQQLMVDTLVAAIEGREADEEAVIAAVRETLTDPSLDAAFVGEAVLLPNEAFLGDQLAVVDPTAIRRAREHLRQRLGRELEAEWRAAYAASAGNRFEYTPSAKGLRRLRTVALGYLDASGAADAAKQALAQYEGADNMTDRQGALTTLANGTSAERETALAAFYDRYRNDALVLDKWFTTQAISMREDTAEAVERLARHPDFTMTNPNRMRSLVGAFAANQFAFHSADGRGYRFVADMILKADKLNPQSAARLVPPLGRWRRFEPARAALMKAELERIVATPGLSKDVFEQASKSLA</sequence>
<dbReference type="InterPro" id="IPR035414">
    <property type="entry name" value="Peptidase_M1_pepN_Ig-like"/>
</dbReference>
<dbReference type="SUPFAM" id="SSF55486">
    <property type="entry name" value="Metalloproteases ('zincins'), catalytic domain"/>
    <property type="match status" value="1"/>
</dbReference>
<evidence type="ECO:0000256" key="12">
    <source>
        <dbReference type="NCBIfam" id="TIGR02414"/>
    </source>
</evidence>
<evidence type="ECO:0000313" key="17">
    <source>
        <dbReference type="EMBL" id="MDH7639848.1"/>
    </source>
</evidence>
<evidence type="ECO:0000256" key="3">
    <source>
        <dbReference type="ARBA" id="ARBA00010136"/>
    </source>
</evidence>
<evidence type="ECO:0000313" key="18">
    <source>
        <dbReference type="Proteomes" id="UP001160625"/>
    </source>
</evidence>
<dbReference type="Gene3D" id="3.30.2010.30">
    <property type="match status" value="1"/>
</dbReference>
<comment type="similarity">
    <text evidence="3">Belongs to the peptidase M1 family.</text>
</comment>
<dbReference type="PANTHER" id="PTHR46322">
    <property type="entry name" value="PUROMYCIN-SENSITIVE AMINOPEPTIDASE"/>
    <property type="match status" value="1"/>
</dbReference>
<evidence type="ECO:0000256" key="2">
    <source>
        <dbReference type="ARBA" id="ARBA00001947"/>
    </source>
</evidence>
<comment type="catalytic activity">
    <reaction evidence="1">
        <text>Release of an N-terminal amino acid, Xaa-|-Yaa- from a peptide, amide or arylamide. Xaa is preferably Ala, but may be most amino acids including Pro (slow action). When a terminal hydrophobic residue is followed by a prolyl residue, the two may be released as an intact Xaa-Pro dipeptide.</text>
        <dbReference type="EC" id="3.4.11.2"/>
    </reaction>
</comment>
<proteinExistence type="inferred from homology"/>
<keyword evidence="7" id="KW-0645">Protease</keyword>
<evidence type="ECO:0000256" key="6">
    <source>
        <dbReference type="ARBA" id="ARBA00022438"/>
    </source>
</evidence>
<comment type="caution">
    <text evidence="17">The sequence shown here is derived from an EMBL/GenBank/DDBJ whole genome shotgun (WGS) entry which is preliminary data.</text>
</comment>
<dbReference type="Pfam" id="PF17900">
    <property type="entry name" value="Peptidase_M1_N"/>
    <property type="match status" value="1"/>
</dbReference>
<dbReference type="RefSeq" id="WP_281045087.1">
    <property type="nucleotide sequence ID" value="NZ_JARYGZ010000001.1"/>
</dbReference>
<dbReference type="InterPro" id="IPR037144">
    <property type="entry name" value="Peptidase_M1_pepN_C_sf"/>
</dbReference>
<evidence type="ECO:0000259" key="13">
    <source>
        <dbReference type="Pfam" id="PF01433"/>
    </source>
</evidence>
<dbReference type="EMBL" id="JARYGZ010000001">
    <property type="protein sequence ID" value="MDH7639848.1"/>
    <property type="molecule type" value="Genomic_DNA"/>
</dbReference>
<keyword evidence="10" id="KW-0862">Zinc</keyword>
<evidence type="ECO:0000256" key="8">
    <source>
        <dbReference type="ARBA" id="ARBA00022723"/>
    </source>
</evidence>
<evidence type="ECO:0000256" key="11">
    <source>
        <dbReference type="ARBA" id="ARBA00023049"/>
    </source>
</evidence>
<dbReference type="InterPro" id="IPR027268">
    <property type="entry name" value="Peptidase_M4/M1_CTD_sf"/>
</dbReference>
<dbReference type="InterPro" id="IPR001930">
    <property type="entry name" value="Peptidase_M1"/>
</dbReference>
<evidence type="ECO:0000256" key="7">
    <source>
        <dbReference type="ARBA" id="ARBA00022670"/>
    </source>
</evidence>
<gene>
    <name evidence="17" type="primary">pepN</name>
    <name evidence="17" type="ORF">QGN17_14025</name>
</gene>
<dbReference type="InterPro" id="IPR038438">
    <property type="entry name" value="PepN_Ig-like_sf"/>
</dbReference>
<evidence type="ECO:0000256" key="1">
    <source>
        <dbReference type="ARBA" id="ARBA00000098"/>
    </source>
</evidence>
<evidence type="ECO:0000256" key="9">
    <source>
        <dbReference type="ARBA" id="ARBA00022801"/>
    </source>
</evidence>
<organism evidence="17 18">
    <name type="scientific">Sphingomonas oryzagri</name>
    <dbReference type="NCBI Taxonomy" id="3042314"/>
    <lineage>
        <taxon>Bacteria</taxon>
        <taxon>Pseudomonadati</taxon>
        <taxon>Pseudomonadota</taxon>
        <taxon>Alphaproteobacteria</taxon>
        <taxon>Sphingomonadales</taxon>
        <taxon>Sphingomonadaceae</taxon>
        <taxon>Sphingomonas</taxon>
    </lineage>
</organism>
<evidence type="ECO:0000259" key="16">
    <source>
        <dbReference type="Pfam" id="PF17900"/>
    </source>
</evidence>
<dbReference type="Pfam" id="PF17432">
    <property type="entry name" value="DUF3458_C"/>
    <property type="match status" value="1"/>
</dbReference>
<keyword evidence="8" id="KW-0479">Metal-binding</keyword>
<keyword evidence="6 17" id="KW-0031">Aminopeptidase</keyword>
<name>A0ABT6N3G4_9SPHN</name>
<dbReference type="CDD" id="cd09600">
    <property type="entry name" value="M1_APN"/>
    <property type="match status" value="1"/>
</dbReference>
<feature type="domain" description="Peptidase M1 membrane alanine aminopeptidase" evidence="13">
    <location>
        <begin position="238"/>
        <end position="451"/>
    </location>
</feature>
<dbReference type="NCBIfam" id="TIGR02414">
    <property type="entry name" value="pepN_proteo"/>
    <property type="match status" value="1"/>
</dbReference>